<evidence type="ECO:0000313" key="3">
    <source>
        <dbReference type="Ensembl" id="ENSCAFP00020022429.1"/>
    </source>
</evidence>
<feature type="compositionally biased region" description="Pro residues" evidence="1">
    <location>
        <begin position="123"/>
        <end position="145"/>
    </location>
</feature>
<evidence type="ECO:0000256" key="2">
    <source>
        <dbReference type="SAM" id="SignalP"/>
    </source>
</evidence>
<dbReference type="PROSITE" id="PS51257">
    <property type="entry name" value="PROKAR_LIPOPROTEIN"/>
    <property type="match status" value="1"/>
</dbReference>
<reference evidence="3" key="2">
    <citation type="submission" date="2025-09" db="UniProtKB">
        <authorList>
            <consortium name="Ensembl"/>
        </authorList>
    </citation>
    <scope>IDENTIFICATION</scope>
</reference>
<dbReference type="Ensembl" id="ENSCAFT00020025959.1">
    <property type="protein sequence ID" value="ENSCAFP00020022429.1"/>
    <property type="gene ID" value="ENSCAFG00020017701.1"/>
</dbReference>
<dbReference type="GeneTree" id="ENSGT00940000160492"/>
<evidence type="ECO:0000313" key="4">
    <source>
        <dbReference type="Proteomes" id="UP000694391"/>
    </source>
</evidence>
<feature type="chain" id="PRO_5034571593" evidence="2">
    <location>
        <begin position="28"/>
        <end position="246"/>
    </location>
</feature>
<accession>A0A8C0KZ66</accession>
<protein>
    <submittedName>
        <fullName evidence="3">Seizure related 6 homolog like 2</fullName>
    </submittedName>
</protein>
<proteinExistence type="predicted"/>
<feature type="region of interest" description="Disordered" evidence="1">
    <location>
        <begin position="165"/>
        <end position="191"/>
    </location>
</feature>
<feature type="signal peptide" evidence="2">
    <location>
        <begin position="1"/>
        <end position="27"/>
    </location>
</feature>
<dbReference type="AlphaFoldDB" id="A0A8C0KZ66"/>
<gene>
    <name evidence="3" type="primary">SEZ6L2</name>
</gene>
<evidence type="ECO:0000256" key="1">
    <source>
        <dbReference type="SAM" id="MobiDB-lite"/>
    </source>
</evidence>
<organism evidence="3 4">
    <name type="scientific">Canis lupus dingo</name>
    <name type="common">dingo</name>
    <dbReference type="NCBI Taxonomy" id="286419"/>
    <lineage>
        <taxon>Eukaryota</taxon>
        <taxon>Metazoa</taxon>
        <taxon>Chordata</taxon>
        <taxon>Craniata</taxon>
        <taxon>Vertebrata</taxon>
        <taxon>Euteleostomi</taxon>
        <taxon>Mammalia</taxon>
        <taxon>Eutheria</taxon>
        <taxon>Laurasiatheria</taxon>
        <taxon>Carnivora</taxon>
        <taxon>Caniformia</taxon>
        <taxon>Canidae</taxon>
        <taxon>Canis</taxon>
    </lineage>
</organism>
<reference evidence="3" key="1">
    <citation type="submission" date="2025-08" db="UniProtKB">
        <authorList>
            <consortium name="Ensembl"/>
        </authorList>
    </citation>
    <scope>IDENTIFICATION</scope>
</reference>
<sequence length="246" mass="25639">MGTPRVQHPPPPQLLFLILLSCPWIQGLPLKEEEALPEPGSEAPTVASEALAELLHGALLRRGPEMGYLPGSDPDPTLATPSAGQTLAAPSLPRATEPGTGPLTTAVTPKGGRGAGPTAPELLTPPPGTTAPPLPGPASPGPPLGPEGGEEETTTTIITTTTVTTTVTMDQPAPTLQSDPDHRPVAAAGGWEPRLGHPAAPRLGHCPRQWRLHILHQTTGKIPLRLLGLPFLQPHHRGVRFQQSTV</sequence>
<keyword evidence="2" id="KW-0732">Signal</keyword>
<name>A0A8C0KZ66_CANLU</name>
<feature type="region of interest" description="Disordered" evidence="1">
    <location>
        <begin position="63"/>
        <end position="152"/>
    </location>
</feature>
<dbReference type="Proteomes" id="UP000694391">
    <property type="component" value="Unplaced"/>
</dbReference>
<keyword evidence="4" id="KW-1185">Reference proteome</keyword>